<dbReference type="GO" id="GO:0016020">
    <property type="term" value="C:membrane"/>
    <property type="evidence" value="ECO:0007669"/>
    <property type="project" value="UniProtKB-SubCell"/>
</dbReference>
<organism evidence="6">
    <name type="scientific">Polaromonas hydrogenivorans</name>
    <dbReference type="NCBI Taxonomy" id="335476"/>
    <lineage>
        <taxon>Bacteria</taxon>
        <taxon>Pseudomonadati</taxon>
        <taxon>Pseudomonadota</taxon>
        <taxon>Betaproteobacteria</taxon>
        <taxon>Burkholderiales</taxon>
        <taxon>Comamonadaceae</taxon>
        <taxon>Polaromonas</taxon>
    </lineage>
</organism>
<evidence type="ECO:0000256" key="5">
    <source>
        <dbReference type="SAM" id="Phobius"/>
    </source>
</evidence>
<dbReference type="InterPro" id="IPR052719">
    <property type="entry name" value="CvpA-like"/>
</dbReference>
<keyword evidence="2 5" id="KW-0812">Transmembrane</keyword>
<keyword evidence="4 5" id="KW-0472">Membrane</keyword>
<evidence type="ECO:0000256" key="3">
    <source>
        <dbReference type="ARBA" id="ARBA00022989"/>
    </source>
</evidence>
<dbReference type="PANTHER" id="PTHR36926">
    <property type="entry name" value="COLICIN V PRODUCTION PROTEIN"/>
    <property type="match status" value="1"/>
</dbReference>
<evidence type="ECO:0000313" key="6">
    <source>
        <dbReference type="EMBL" id="XBP69278.1"/>
    </source>
</evidence>
<accession>A0AAU7LQU5</accession>
<comment type="subcellular location">
    <subcellularLocation>
        <location evidence="1">Membrane</location>
        <topology evidence="1">Multi-pass membrane protein</topology>
    </subcellularLocation>
</comment>
<protein>
    <submittedName>
        <fullName evidence="6">CvpA family protein</fullName>
    </submittedName>
</protein>
<dbReference type="AlphaFoldDB" id="A0AAU7LQU5"/>
<reference evidence="6" key="1">
    <citation type="submission" date="2024-05" db="EMBL/GenBank/DDBJ databases">
        <authorList>
            <person name="Bunk B."/>
            <person name="Swiderski J."/>
            <person name="Sproer C."/>
            <person name="Thiel V."/>
        </authorList>
    </citation>
    <scope>NUCLEOTIDE SEQUENCE</scope>
    <source>
        <strain evidence="6">DSM 17735</strain>
    </source>
</reference>
<dbReference type="InterPro" id="IPR003825">
    <property type="entry name" value="Colicin-V_CvpA"/>
</dbReference>
<dbReference type="PANTHER" id="PTHR36926:SF1">
    <property type="entry name" value="COLICIN V PRODUCTION PROTEIN"/>
    <property type="match status" value="1"/>
</dbReference>
<sequence>MTPLDWILAGVLVFSLLLGAWRGLVYEVLSVLGWAASFYAAQWFAPQVALLLPWQSASEPVRYAAAFALVFIAAVFVAGLLAALLKSLVDAIGLRPVDRTLGAAFGVLRGMILLLAATVVMDMTALKSSAWWQESIGAQTLTATLTGLKPMLPGQFAKYLD</sequence>
<evidence type="ECO:0000256" key="2">
    <source>
        <dbReference type="ARBA" id="ARBA00022692"/>
    </source>
</evidence>
<dbReference type="RefSeq" id="WP_349277777.1">
    <property type="nucleotide sequence ID" value="NZ_CBCSCU010000003.1"/>
</dbReference>
<evidence type="ECO:0000256" key="1">
    <source>
        <dbReference type="ARBA" id="ARBA00004141"/>
    </source>
</evidence>
<dbReference type="GO" id="GO:0009403">
    <property type="term" value="P:toxin biosynthetic process"/>
    <property type="evidence" value="ECO:0007669"/>
    <property type="project" value="InterPro"/>
</dbReference>
<name>A0AAU7LQU5_9BURK</name>
<feature type="transmembrane region" description="Helical" evidence="5">
    <location>
        <begin position="32"/>
        <end position="52"/>
    </location>
</feature>
<feature type="transmembrane region" description="Helical" evidence="5">
    <location>
        <begin position="101"/>
        <end position="121"/>
    </location>
</feature>
<dbReference type="Pfam" id="PF02674">
    <property type="entry name" value="Colicin_V"/>
    <property type="match status" value="1"/>
</dbReference>
<gene>
    <name evidence="6" type="ORF">ABLV49_15445</name>
</gene>
<feature type="transmembrane region" description="Helical" evidence="5">
    <location>
        <begin position="64"/>
        <end position="89"/>
    </location>
</feature>
<evidence type="ECO:0000256" key="4">
    <source>
        <dbReference type="ARBA" id="ARBA00023136"/>
    </source>
</evidence>
<keyword evidence="3 5" id="KW-1133">Transmembrane helix</keyword>
<proteinExistence type="predicted"/>
<dbReference type="EMBL" id="CP157675">
    <property type="protein sequence ID" value="XBP69278.1"/>
    <property type="molecule type" value="Genomic_DNA"/>
</dbReference>